<dbReference type="PANTHER" id="PTHR11439">
    <property type="entry name" value="GAG-POL-RELATED RETROTRANSPOSON"/>
    <property type="match status" value="1"/>
</dbReference>
<protein>
    <recommendedName>
        <fullName evidence="1">Reverse transcriptase Ty1/copia-type domain-containing protein</fullName>
    </recommendedName>
</protein>
<evidence type="ECO:0000259" key="1">
    <source>
        <dbReference type="Pfam" id="PF07727"/>
    </source>
</evidence>
<dbReference type="AlphaFoldDB" id="A0A6A3LYK5"/>
<reference evidence="2 3" key="1">
    <citation type="submission" date="2018-09" db="EMBL/GenBank/DDBJ databases">
        <title>Genomic investigation of the strawberry pathogen Phytophthora fragariae indicates pathogenicity is determined by transcriptional variation in three key races.</title>
        <authorList>
            <person name="Adams T.M."/>
            <person name="Armitage A.D."/>
            <person name="Sobczyk M.K."/>
            <person name="Bates H.J."/>
            <person name="Dunwell J.M."/>
            <person name="Nellist C.F."/>
            <person name="Harrison R.J."/>
        </authorList>
    </citation>
    <scope>NUCLEOTIDE SEQUENCE [LARGE SCALE GENOMIC DNA]</scope>
    <source>
        <strain evidence="2 3">SCRP245</strain>
    </source>
</reference>
<accession>A0A6A3LYK5</accession>
<gene>
    <name evidence="2" type="ORF">PF011_g3599</name>
</gene>
<organism evidence="2 3">
    <name type="scientific">Phytophthora fragariae</name>
    <dbReference type="NCBI Taxonomy" id="53985"/>
    <lineage>
        <taxon>Eukaryota</taxon>
        <taxon>Sar</taxon>
        <taxon>Stramenopiles</taxon>
        <taxon>Oomycota</taxon>
        <taxon>Peronosporomycetes</taxon>
        <taxon>Peronosporales</taxon>
        <taxon>Peronosporaceae</taxon>
        <taxon>Phytophthora</taxon>
    </lineage>
</organism>
<comment type="caution">
    <text evidence="2">The sequence shown here is derived from an EMBL/GenBank/DDBJ whole genome shotgun (WGS) entry which is preliminary data.</text>
</comment>
<sequence>MEEIAALNAECVIEEIPEDEVPDDAKLVNTMCVYVLKSDQYGYVVRFKARIVALCNFQRPVLVLDQKISVCHVNGRVHLVLKAVYGLHQSGREWNSELSQWFLDQGYQRSLTEPCLYFNIEGEIIVYVLGYVDDIFVTTNDESYKEQLFKGLNDAYGLKDQRRLTQYLGVDVQQTRESIKISQGKDAREILEKFGYQDAHGVGNLIETNVRLAPLEKDEKSETNFPYREAIGMLMYLATSTHPDLACTLGKLSRFVANSSATHVGAVNRVLWYLAGTVDYGITYARKQEEVDEVVLDGYSDSDWANDPE</sequence>
<evidence type="ECO:0000313" key="2">
    <source>
        <dbReference type="EMBL" id="KAE9024252.1"/>
    </source>
</evidence>
<evidence type="ECO:0000313" key="3">
    <source>
        <dbReference type="Proteomes" id="UP000460718"/>
    </source>
</evidence>
<dbReference type="Pfam" id="PF07727">
    <property type="entry name" value="RVT_2"/>
    <property type="match status" value="1"/>
</dbReference>
<feature type="domain" description="Reverse transcriptase Ty1/copia-type" evidence="1">
    <location>
        <begin position="75"/>
        <end position="202"/>
    </location>
</feature>
<proteinExistence type="predicted"/>
<dbReference type="Proteomes" id="UP000460718">
    <property type="component" value="Unassembled WGS sequence"/>
</dbReference>
<dbReference type="InterPro" id="IPR013103">
    <property type="entry name" value="RVT_2"/>
</dbReference>
<dbReference type="EMBL" id="QXFW01000121">
    <property type="protein sequence ID" value="KAE9024252.1"/>
    <property type="molecule type" value="Genomic_DNA"/>
</dbReference>
<name>A0A6A3LYK5_9STRA</name>
<dbReference type="PANTHER" id="PTHR11439:SF491">
    <property type="entry name" value="INTEGRASE CATALYTIC DOMAIN-CONTAINING PROTEIN"/>
    <property type="match status" value="1"/>
</dbReference>